<dbReference type="GO" id="GO:0005774">
    <property type="term" value="C:vacuolar membrane"/>
    <property type="evidence" value="ECO:0007669"/>
    <property type="project" value="TreeGrafter"/>
</dbReference>
<feature type="compositionally biased region" description="Low complexity" evidence="2">
    <location>
        <begin position="62"/>
        <end position="77"/>
    </location>
</feature>
<dbReference type="GO" id="GO:0005096">
    <property type="term" value="F:GTPase activator activity"/>
    <property type="evidence" value="ECO:0007669"/>
    <property type="project" value="TreeGrafter"/>
</dbReference>
<dbReference type="VEuPathDB" id="TriTrypDB:ADEAN_000590300"/>
<organism evidence="4 5">
    <name type="scientific">Angomonas deanei</name>
    <dbReference type="NCBI Taxonomy" id="59799"/>
    <lineage>
        <taxon>Eukaryota</taxon>
        <taxon>Discoba</taxon>
        <taxon>Euglenozoa</taxon>
        <taxon>Kinetoplastea</taxon>
        <taxon>Metakinetoplastina</taxon>
        <taxon>Trypanosomatida</taxon>
        <taxon>Trypanosomatidae</taxon>
        <taxon>Strigomonadinae</taxon>
        <taxon>Angomonas</taxon>
    </lineage>
</organism>
<evidence type="ECO:0000256" key="3">
    <source>
        <dbReference type="SAM" id="SignalP"/>
    </source>
</evidence>
<evidence type="ECO:0000256" key="1">
    <source>
        <dbReference type="ARBA" id="ARBA00008433"/>
    </source>
</evidence>
<feature type="compositionally biased region" description="Basic and acidic residues" evidence="2">
    <location>
        <begin position="78"/>
        <end position="89"/>
    </location>
</feature>
<evidence type="ECO:0000256" key="2">
    <source>
        <dbReference type="SAM" id="MobiDB-lite"/>
    </source>
</evidence>
<evidence type="ECO:0000313" key="4">
    <source>
        <dbReference type="EMBL" id="CAD2218415.1"/>
    </source>
</evidence>
<feature type="region of interest" description="Disordered" evidence="2">
    <location>
        <begin position="199"/>
        <end position="241"/>
    </location>
</feature>
<feature type="chain" id="PRO_5028964368" evidence="3">
    <location>
        <begin position="18"/>
        <end position="271"/>
    </location>
</feature>
<dbReference type="GO" id="GO:1904262">
    <property type="term" value="P:negative regulation of TORC1 signaling"/>
    <property type="evidence" value="ECO:0007669"/>
    <property type="project" value="TreeGrafter"/>
</dbReference>
<proteinExistence type="inferred from homology"/>
<name>A0A7G2CGC9_9TRYP</name>
<dbReference type="PANTHER" id="PTHR12991:SF10">
    <property type="entry name" value="GATOR COMPLEX PROTEIN NPRL2"/>
    <property type="match status" value="1"/>
</dbReference>
<dbReference type="EMBL" id="LR877155">
    <property type="protein sequence ID" value="CAD2218415.1"/>
    <property type="molecule type" value="Genomic_DNA"/>
</dbReference>
<feature type="compositionally biased region" description="Polar residues" evidence="2">
    <location>
        <begin position="45"/>
        <end position="59"/>
    </location>
</feature>
<dbReference type="Proteomes" id="UP000515908">
    <property type="component" value="Chromosome 11"/>
</dbReference>
<feature type="compositionally biased region" description="Basic and acidic residues" evidence="2">
    <location>
        <begin position="211"/>
        <end position="220"/>
    </location>
</feature>
<comment type="similarity">
    <text evidence="1">Belongs to the NPR2 family.</text>
</comment>
<keyword evidence="3" id="KW-0732">Signal</keyword>
<dbReference type="PANTHER" id="PTHR12991">
    <property type="entry name" value="NITROGEN PERMEASE REGULATOR 2/TUMOR SUPPRESSOR CANDIDATE 4"/>
    <property type="match status" value="1"/>
</dbReference>
<protein>
    <submittedName>
        <fullName evidence="4">Uncharacterized protein</fullName>
    </submittedName>
</protein>
<reference evidence="4 5" key="1">
    <citation type="submission" date="2020-08" db="EMBL/GenBank/DDBJ databases">
        <authorList>
            <person name="Newling K."/>
            <person name="Davey J."/>
            <person name="Forrester S."/>
        </authorList>
    </citation>
    <scope>NUCLEOTIDE SEQUENCE [LARGE SCALE GENOMIC DNA]</scope>
    <source>
        <strain evidence="5">Crithidia deanei Carvalho (ATCC PRA-265)</strain>
    </source>
</reference>
<feature type="region of interest" description="Disordered" evidence="2">
    <location>
        <begin position="45"/>
        <end position="94"/>
    </location>
</feature>
<gene>
    <name evidence="4" type="ORF">ADEAN_000590300</name>
</gene>
<evidence type="ECO:0000313" key="5">
    <source>
        <dbReference type="Proteomes" id="UP000515908"/>
    </source>
</evidence>
<keyword evidence="5" id="KW-1185">Reference proteome</keyword>
<dbReference type="AlphaFoldDB" id="A0A7G2CGC9"/>
<feature type="signal peptide" evidence="3">
    <location>
        <begin position="1"/>
        <end position="17"/>
    </location>
</feature>
<sequence length="271" mass="30791">MFQLESVLLLALDVVRGPYIHCCAPKGVTDSVHMLFQDVSAMNNNQNVKSPTSPASTKFKTTHTSNNNIIHSSSDTHPSPDSKTSRVDPNRPQSNLFISGRYNNVLVPRGEFCRRALWLYSAESGQLLLYYAEDIAGERYARKNLRYSVCFVCKVADKMTTVDDRFIREHIQPYGTLLTVIAEELRDAEVRYGYVSRELHQQRSHSPPSSKTEESTRDLETEAELDPQFPSSSHTGKHLNHFVTSPHTTNWVPLERFFLSLPRVHPPSSEQ</sequence>
<dbReference type="GO" id="GO:1990130">
    <property type="term" value="C:GATOR1 complex"/>
    <property type="evidence" value="ECO:0007669"/>
    <property type="project" value="TreeGrafter"/>
</dbReference>
<accession>A0A7G2CGC9</accession>
<dbReference type="GO" id="GO:0010508">
    <property type="term" value="P:positive regulation of autophagy"/>
    <property type="evidence" value="ECO:0007669"/>
    <property type="project" value="TreeGrafter"/>
</dbReference>
<dbReference type="InterPro" id="IPR009348">
    <property type="entry name" value="NPR2-like"/>
</dbReference>